<dbReference type="Gene3D" id="2.130.10.10">
    <property type="entry name" value="YVTN repeat-like/Quinoprotein amine dehydrogenase"/>
    <property type="match status" value="1"/>
</dbReference>
<dbReference type="AlphaFoldDB" id="A0A0F8ZHW6"/>
<reference evidence="1" key="1">
    <citation type="journal article" date="2015" name="Nature">
        <title>Complex archaea that bridge the gap between prokaryotes and eukaryotes.</title>
        <authorList>
            <person name="Spang A."/>
            <person name="Saw J.H."/>
            <person name="Jorgensen S.L."/>
            <person name="Zaremba-Niedzwiedzka K."/>
            <person name="Martijn J."/>
            <person name="Lind A.E."/>
            <person name="van Eijk R."/>
            <person name="Schleper C."/>
            <person name="Guy L."/>
            <person name="Ettema T.J."/>
        </authorList>
    </citation>
    <scope>NUCLEOTIDE SEQUENCE</scope>
</reference>
<dbReference type="InterPro" id="IPR011048">
    <property type="entry name" value="Haem_d1_sf"/>
</dbReference>
<dbReference type="InterPro" id="IPR015943">
    <property type="entry name" value="WD40/YVTN_repeat-like_dom_sf"/>
</dbReference>
<sequence>MPDGKYAMVTHLLSNFKEIPFRVATGWINVNVVSIVDIAKRKLHSTIGLDSYDRGAGNPYDVICSADGRSVCVSLAGTHELCVIETTDLLGKFAHRTMRPVMGAWPIYPSLGETLWRRTGLSGNGPRGLAMAGSKVYVAEYFTDTVAVVDLQSTGAVTRSAVTLDTIALGPVPKLTPQRRGEILFHDAT</sequence>
<feature type="non-terminal residue" evidence="1">
    <location>
        <position position="189"/>
    </location>
</feature>
<protein>
    <submittedName>
        <fullName evidence="1">Uncharacterized protein</fullName>
    </submittedName>
</protein>
<comment type="caution">
    <text evidence="1">The sequence shown here is derived from an EMBL/GenBank/DDBJ whole genome shotgun (WGS) entry which is preliminary data.</text>
</comment>
<organism evidence="1">
    <name type="scientific">marine sediment metagenome</name>
    <dbReference type="NCBI Taxonomy" id="412755"/>
    <lineage>
        <taxon>unclassified sequences</taxon>
        <taxon>metagenomes</taxon>
        <taxon>ecological metagenomes</taxon>
    </lineage>
</organism>
<dbReference type="PANTHER" id="PTHR47197">
    <property type="entry name" value="PROTEIN NIRF"/>
    <property type="match status" value="1"/>
</dbReference>
<dbReference type="InterPro" id="IPR051200">
    <property type="entry name" value="Host-pathogen_enzymatic-act"/>
</dbReference>
<dbReference type="PANTHER" id="PTHR47197:SF3">
    <property type="entry name" value="DIHYDRO-HEME D1 DEHYDROGENASE"/>
    <property type="match status" value="1"/>
</dbReference>
<evidence type="ECO:0000313" key="1">
    <source>
        <dbReference type="EMBL" id="KKK59571.1"/>
    </source>
</evidence>
<name>A0A0F8ZHW6_9ZZZZ</name>
<proteinExistence type="predicted"/>
<accession>A0A0F8ZHW6</accession>
<gene>
    <name evidence="1" type="ORF">LCGC14_3033070</name>
</gene>
<dbReference type="EMBL" id="LAZR01063407">
    <property type="protein sequence ID" value="KKK59571.1"/>
    <property type="molecule type" value="Genomic_DNA"/>
</dbReference>
<dbReference type="SUPFAM" id="SSF51004">
    <property type="entry name" value="C-terminal (heme d1) domain of cytochrome cd1-nitrite reductase"/>
    <property type="match status" value="1"/>
</dbReference>